<evidence type="ECO:0000313" key="7">
    <source>
        <dbReference type="Proteomes" id="UP000617355"/>
    </source>
</evidence>
<dbReference type="Proteomes" id="UP000617355">
    <property type="component" value="Unassembled WGS sequence"/>
</dbReference>
<dbReference type="InterPro" id="IPR001647">
    <property type="entry name" value="HTH_TetR"/>
</dbReference>
<name>A0ABQ1QX27_9RHOB</name>
<keyword evidence="2 4" id="KW-0238">DNA-binding</keyword>
<dbReference type="InterPro" id="IPR050109">
    <property type="entry name" value="HTH-type_TetR-like_transc_reg"/>
</dbReference>
<dbReference type="PRINTS" id="PR00455">
    <property type="entry name" value="HTHTETR"/>
</dbReference>
<evidence type="ECO:0000259" key="5">
    <source>
        <dbReference type="PROSITE" id="PS50977"/>
    </source>
</evidence>
<evidence type="ECO:0000256" key="3">
    <source>
        <dbReference type="ARBA" id="ARBA00023163"/>
    </source>
</evidence>
<sequence length="220" mass="23454">MDMDTDDSPAPKFRRRAEHRPDELLDAALALFVERGYAHTSVAQIARAAGVSKGAVYLYFPSKQALLEGLVKRAVAPAGAAAVAAAQATPGNVRTALTAFLGQLALRLSDPQVVAVPRIVLREAAAVPEIAEMYRRSVLEPALPVLADMIRRGIASGELRPVDPELTIRSIMGPIVVHLVLAEVFGVWPAAGLSLPALIDNHLDILFHGLIAQPEPSRDA</sequence>
<keyword evidence="1" id="KW-0805">Transcription regulation</keyword>
<reference evidence="7" key="1">
    <citation type="journal article" date="2019" name="Int. J. Syst. Evol. Microbiol.">
        <title>The Global Catalogue of Microorganisms (GCM) 10K type strain sequencing project: providing services to taxonomists for standard genome sequencing and annotation.</title>
        <authorList>
            <consortium name="The Broad Institute Genomics Platform"/>
            <consortium name="The Broad Institute Genome Sequencing Center for Infectious Disease"/>
            <person name="Wu L."/>
            <person name="Ma J."/>
        </authorList>
    </citation>
    <scope>NUCLEOTIDE SEQUENCE [LARGE SCALE GENOMIC DNA]</scope>
    <source>
        <strain evidence="7">CGMCC 1.12922</strain>
    </source>
</reference>
<dbReference type="InterPro" id="IPR009057">
    <property type="entry name" value="Homeodomain-like_sf"/>
</dbReference>
<comment type="caution">
    <text evidence="6">The sequence shown here is derived from an EMBL/GenBank/DDBJ whole genome shotgun (WGS) entry which is preliminary data.</text>
</comment>
<feature type="domain" description="HTH tetR-type" evidence="5">
    <location>
        <begin position="18"/>
        <end position="78"/>
    </location>
</feature>
<evidence type="ECO:0000256" key="2">
    <source>
        <dbReference type="ARBA" id="ARBA00023125"/>
    </source>
</evidence>
<dbReference type="EMBL" id="BMGI01000006">
    <property type="protein sequence ID" value="GGD46501.1"/>
    <property type="molecule type" value="Genomic_DNA"/>
</dbReference>
<proteinExistence type="predicted"/>
<dbReference type="PROSITE" id="PS01081">
    <property type="entry name" value="HTH_TETR_1"/>
    <property type="match status" value="1"/>
</dbReference>
<dbReference type="InterPro" id="IPR023772">
    <property type="entry name" value="DNA-bd_HTH_TetR-type_CS"/>
</dbReference>
<organism evidence="6 7">
    <name type="scientific">Sinisalibacter lacisalsi</name>
    <dbReference type="NCBI Taxonomy" id="1526570"/>
    <lineage>
        <taxon>Bacteria</taxon>
        <taxon>Pseudomonadati</taxon>
        <taxon>Pseudomonadota</taxon>
        <taxon>Alphaproteobacteria</taxon>
        <taxon>Rhodobacterales</taxon>
        <taxon>Roseobacteraceae</taxon>
        <taxon>Sinisalibacter</taxon>
    </lineage>
</organism>
<dbReference type="SUPFAM" id="SSF46689">
    <property type="entry name" value="Homeodomain-like"/>
    <property type="match status" value="1"/>
</dbReference>
<accession>A0ABQ1QX27</accession>
<gene>
    <name evidence="6" type="ORF">GCM10011358_32740</name>
</gene>
<evidence type="ECO:0000256" key="4">
    <source>
        <dbReference type="PROSITE-ProRule" id="PRU00335"/>
    </source>
</evidence>
<dbReference type="Gene3D" id="1.10.357.10">
    <property type="entry name" value="Tetracycline Repressor, domain 2"/>
    <property type="match status" value="1"/>
</dbReference>
<dbReference type="SUPFAM" id="SSF48498">
    <property type="entry name" value="Tetracyclin repressor-like, C-terminal domain"/>
    <property type="match status" value="1"/>
</dbReference>
<keyword evidence="3" id="KW-0804">Transcription</keyword>
<evidence type="ECO:0000256" key="1">
    <source>
        <dbReference type="ARBA" id="ARBA00023015"/>
    </source>
</evidence>
<dbReference type="Pfam" id="PF00440">
    <property type="entry name" value="TetR_N"/>
    <property type="match status" value="1"/>
</dbReference>
<dbReference type="InterPro" id="IPR036271">
    <property type="entry name" value="Tet_transcr_reg_TetR-rel_C_sf"/>
</dbReference>
<dbReference type="Pfam" id="PF16859">
    <property type="entry name" value="TetR_C_11"/>
    <property type="match status" value="1"/>
</dbReference>
<evidence type="ECO:0000313" key="6">
    <source>
        <dbReference type="EMBL" id="GGD46501.1"/>
    </source>
</evidence>
<protein>
    <recommendedName>
        <fullName evidence="5">HTH tetR-type domain-containing protein</fullName>
    </recommendedName>
</protein>
<feature type="DNA-binding region" description="H-T-H motif" evidence="4">
    <location>
        <begin position="41"/>
        <end position="60"/>
    </location>
</feature>
<dbReference type="PANTHER" id="PTHR30055">
    <property type="entry name" value="HTH-TYPE TRANSCRIPTIONAL REGULATOR RUTR"/>
    <property type="match status" value="1"/>
</dbReference>
<keyword evidence="7" id="KW-1185">Reference proteome</keyword>
<dbReference type="InterPro" id="IPR011075">
    <property type="entry name" value="TetR_C"/>
</dbReference>
<dbReference type="PANTHER" id="PTHR30055:SF234">
    <property type="entry name" value="HTH-TYPE TRANSCRIPTIONAL REGULATOR BETI"/>
    <property type="match status" value="1"/>
</dbReference>
<dbReference type="PROSITE" id="PS50977">
    <property type="entry name" value="HTH_TETR_2"/>
    <property type="match status" value="1"/>
</dbReference>